<evidence type="ECO:0000313" key="2">
    <source>
        <dbReference type="Proteomes" id="UP000548476"/>
    </source>
</evidence>
<sequence length="311" mass="32925">MIFGIYPGGALGDDQGRVLSGPPDDPAAITKALDELGVTLVRGYRTYTGAADTPSTPDRVEQYVTPGRKLDLVLQYQSPTGDVDGYADWVRAEVARHGADVATLQIAEEPNVVGNPTLDGAYPRVREAIVAGVLAAKDEARARGFADLRVGFNTTVLFGPAAGFVADLTTLGGPEFTAALDYVGLDFFPDVFRPMPLAELAEGTAGLLTYHREQILTPAGIAADIPIHITENGWPTGPARTPEQQAQIVATIVGAVVKAAREVNVAAYTHFSLRDADSGGEGLFWRFGLMDDGYGAKPAFGVFAGLVERYS</sequence>
<organism evidence="1 2">
    <name type="scientific">Phytomonospora endophytica</name>
    <dbReference type="NCBI Taxonomy" id="714109"/>
    <lineage>
        <taxon>Bacteria</taxon>
        <taxon>Bacillati</taxon>
        <taxon>Actinomycetota</taxon>
        <taxon>Actinomycetes</taxon>
        <taxon>Micromonosporales</taxon>
        <taxon>Micromonosporaceae</taxon>
        <taxon>Phytomonospora</taxon>
    </lineage>
</organism>
<comment type="caution">
    <text evidence="1">The sequence shown here is derived from an EMBL/GenBank/DDBJ whole genome shotgun (WGS) entry which is preliminary data.</text>
</comment>
<accession>A0A841FBZ7</accession>
<protein>
    <submittedName>
        <fullName evidence="1">Uncharacterized protein</fullName>
    </submittedName>
</protein>
<evidence type="ECO:0000313" key="1">
    <source>
        <dbReference type="EMBL" id="MBB6034811.1"/>
    </source>
</evidence>
<reference evidence="1 2" key="1">
    <citation type="submission" date="2020-08" db="EMBL/GenBank/DDBJ databases">
        <title>Genomic Encyclopedia of Type Strains, Phase IV (KMG-IV): sequencing the most valuable type-strain genomes for metagenomic binning, comparative biology and taxonomic classification.</title>
        <authorList>
            <person name="Goeker M."/>
        </authorList>
    </citation>
    <scope>NUCLEOTIDE SEQUENCE [LARGE SCALE GENOMIC DNA]</scope>
    <source>
        <strain evidence="1 2">YIM 65646</strain>
    </source>
</reference>
<keyword evidence="2" id="KW-1185">Reference proteome</keyword>
<dbReference type="Gene3D" id="3.20.20.80">
    <property type="entry name" value="Glycosidases"/>
    <property type="match status" value="1"/>
</dbReference>
<dbReference type="SUPFAM" id="SSF51445">
    <property type="entry name" value="(Trans)glycosidases"/>
    <property type="match status" value="1"/>
</dbReference>
<name>A0A841FBZ7_9ACTN</name>
<dbReference type="InterPro" id="IPR017853">
    <property type="entry name" value="GH"/>
</dbReference>
<gene>
    <name evidence="1" type="ORF">HNR73_002665</name>
</gene>
<proteinExistence type="predicted"/>
<dbReference type="EMBL" id="JACHGT010000005">
    <property type="protein sequence ID" value="MBB6034811.1"/>
    <property type="molecule type" value="Genomic_DNA"/>
</dbReference>
<dbReference type="RefSeq" id="WP_184787675.1">
    <property type="nucleotide sequence ID" value="NZ_BONT01000067.1"/>
</dbReference>
<dbReference type="Proteomes" id="UP000548476">
    <property type="component" value="Unassembled WGS sequence"/>
</dbReference>
<dbReference type="AlphaFoldDB" id="A0A841FBZ7"/>